<protein>
    <recommendedName>
        <fullName evidence="4">Extracellular membrane protein CFEM domain-containing protein</fullName>
    </recommendedName>
</protein>
<evidence type="ECO:0000313" key="3">
    <source>
        <dbReference type="Proteomes" id="UP000191285"/>
    </source>
</evidence>
<sequence length="73" mass="7680">MKYMFLIASFLGLALAAGNCPDFPKCHCPGDLCRIGSGTPGDGVCCEGKKCTKQSGSENWALLDLPDSGVVHF</sequence>
<dbReference type="EMBL" id="MLKD01000011">
    <property type="protein sequence ID" value="OQE21935.1"/>
    <property type="molecule type" value="Genomic_DNA"/>
</dbReference>
<dbReference type="OrthoDB" id="4230969at2759"/>
<feature type="signal peptide" evidence="1">
    <location>
        <begin position="1"/>
        <end position="16"/>
    </location>
</feature>
<dbReference type="Proteomes" id="UP000191285">
    <property type="component" value="Unassembled WGS sequence"/>
</dbReference>
<gene>
    <name evidence="2" type="ORF">PENSTE_c011G09968</name>
</gene>
<evidence type="ECO:0000313" key="2">
    <source>
        <dbReference type="EMBL" id="OQE21935.1"/>
    </source>
</evidence>
<organism evidence="2 3">
    <name type="scientific">Penicillium steckii</name>
    <dbReference type="NCBI Taxonomy" id="303698"/>
    <lineage>
        <taxon>Eukaryota</taxon>
        <taxon>Fungi</taxon>
        <taxon>Dikarya</taxon>
        <taxon>Ascomycota</taxon>
        <taxon>Pezizomycotina</taxon>
        <taxon>Eurotiomycetes</taxon>
        <taxon>Eurotiomycetidae</taxon>
        <taxon>Eurotiales</taxon>
        <taxon>Aspergillaceae</taxon>
        <taxon>Penicillium</taxon>
    </lineage>
</organism>
<dbReference type="AlphaFoldDB" id="A0A1V6T6C6"/>
<keyword evidence="1" id="KW-0732">Signal</keyword>
<comment type="caution">
    <text evidence="2">The sequence shown here is derived from an EMBL/GenBank/DDBJ whole genome shotgun (WGS) entry which is preliminary data.</text>
</comment>
<name>A0A1V6T6C6_9EURO</name>
<accession>A0A1V6T6C6</accession>
<reference evidence="3" key="1">
    <citation type="journal article" date="2017" name="Nat. Microbiol.">
        <title>Global analysis of biosynthetic gene clusters reveals vast potential of secondary metabolite production in Penicillium species.</title>
        <authorList>
            <person name="Nielsen J.C."/>
            <person name="Grijseels S."/>
            <person name="Prigent S."/>
            <person name="Ji B."/>
            <person name="Dainat J."/>
            <person name="Nielsen K.F."/>
            <person name="Frisvad J.C."/>
            <person name="Workman M."/>
            <person name="Nielsen J."/>
        </authorList>
    </citation>
    <scope>NUCLEOTIDE SEQUENCE [LARGE SCALE GENOMIC DNA]</scope>
    <source>
        <strain evidence="3">IBT 24891</strain>
    </source>
</reference>
<evidence type="ECO:0008006" key="4">
    <source>
        <dbReference type="Google" id="ProtNLM"/>
    </source>
</evidence>
<evidence type="ECO:0000256" key="1">
    <source>
        <dbReference type="SAM" id="SignalP"/>
    </source>
</evidence>
<proteinExistence type="predicted"/>
<feature type="chain" id="PRO_5012573840" description="Extracellular membrane protein CFEM domain-containing protein" evidence="1">
    <location>
        <begin position="17"/>
        <end position="73"/>
    </location>
</feature>
<keyword evidence="3" id="KW-1185">Reference proteome</keyword>